<dbReference type="InterPro" id="IPR050517">
    <property type="entry name" value="DDR_Repair_Kinase"/>
</dbReference>
<keyword evidence="4" id="KW-0227">DNA damage</keyword>
<dbReference type="InterPro" id="IPR018936">
    <property type="entry name" value="PI3/4_kinase_CS"/>
</dbReference>
<keyword evidence="10" id="KW-1185">Reference proteome</keyword>
<name>A0ABV0S6D7_9TELE</name>
<feature type="non-terminal residue" evidence="9">
    <location>
        <position position="1"/>
    </location>
</feature>
<protein>
    <recommendedName>
        <fullName evidence="7">Serine/threonine-protein kinase ATR</fullName>
    </recommendedName>
</protein>
<dbReference type="PANTHER" id="PTHR11139">
    <property type="entry name" value="ATAXIA TELANGIECTASIA MUTATED ATM -RELATED"/>
    <property type="match status" value="1"/>
</dbReference>
<gene>
    <name evidence="9" type="ORF">XENOCAPTIV_001218</name>
</gene>
<dbReference type="PANTHER" id="PTHR11139:SF69">
    <property type="entry name" value="SERINE_THREONINE-PROTEIN KINASE ATR"/>
    <property type="match status" value="1"/>
</dbReference>
<keyword evidence="5" id="KW-0418">Kinase</keyword>
<evidence type="ECO:0000313" key="10">
    <source>
        <dbReference type="Proteomes" id="UP001434883"/>
    </source>
</evidence>
<dbReference type="SUPFAM" id="SSF56112">
    <property type="entry name" value="Protein kinase-like (PK-like)"/>
    <property type="match status" value="1"/>
</dbReference>
<dbReference type="PROSITE" id="PS50290">
    <property type="entry name" value="PI3_4_KINASE_3"/>
    <property type="match status" value="1"/>
</dbReference>
<comment type="caution">
    <text evidence="9">The sequence shown here is derived from an EMBL/GenBank/DDBJ whole genome shotgun (WGS) entry which is preliminary data.</text>
</comment>
<dbReference type="Gene3D" id="3.30.1010.10">
    <property type="entry name" value="Phosphatidylinositol 3-kinase Catalytic Subunit, Chain A, domain 4"/>
    <property type="match status" value="1"/>
</dbReference>
<dbReference type="SMART" id="SM00146">
    <property type="entry name" value="PI3Kc"/>
    <property type="match status" value="1"/>
</dbReference>
<dbReference type="InterPro" id="IPR000403">
    <property type="entry name" value="PI3/4_kinase_cat_dom"/>
</dbReference>
<proteinExistence type="predicted"/>
<evidence type="ECO:0000256" key="4">
    <source>
        <dbReference type="ARBA" id="ARBA00022763"/>
    </source>
</evidence>
<accession>A0ABV0S6D7</accession>
<keyword evidence="2" id="KW-0723">Serine/threonine-protein kinase</keyword>
<evidence type="ECO:0000256" key="7">
    <source>
        <dbReference type="ARBA" id="ARBA00024420"/>
    </source>
</evidence>
<evidence type="ECO:0000259" key="8">
    <source>
        <dbReference type="PROSITE" id="PS50290"/>
    </source>
</evidence>
<dbReference type="EMBL" id="JAHRIN010068333">
    <property type="protein sequence ID" value="MEQ2215451.1"/>
    <property type="molecule type" value="Genomic_DNA"/>
</dbReference>
<dbReference type="InterPro" id="IPR011009">
    <property type="entry name" value="Kinase-like_dom_sf"/>
</dbReference>
<keyword evidence="3" id="KW-0808">Transferase</keyword>
<evidence type="ECO:0000313" key="9">
    <source>
        <dbReference type="EMBL" id="MEQ2215451.1"/>
    </source>
</evidence>
<evidence type="ECO:0000256" key="2">
    <source>
        <dbReference type="ARBA" id="ARBA00022527"/>
    </source>
</evidence>
<reference evidence="9 10" key="1">
    <citation type="submission" date="2021-06" db="EMBL/GenBank/DDBJ databases">
        <authorList>
            <person name="Palmer J.M."/>
        </authorList>
    </citation>
    <scope>NUCLEOTIDE SEQUENCE [LARGE SCALE GENOMIC DNA]</scope>
    <source>
        <strain evidence="9 10">XC_2019</strain>
        <tissue evidence="9">Muscle</tissue>
    </source>
</reference>
<dbReference type="InterPro" id="IPR036940">
    <property type="entry name" value="PI3/4_kinase_cat_sf"/>
</dbReference>
<evidence type="ECO:0000256" key="6">
    <source>
        <dbReference type="ARBA" id="ARBA00023242"/>
    </source>
</evidence>
<dbReference type="Proteomes" id="UP001434883">
    <property type="component" value="Unassembled WGS sequence"/>
</dbReference>
<evidence type="ECO:0000256" key="3">
    <source>
        <dbReference type="ARBA" id="ARBA00022679"/>
    </source>
</evidence>
<evidence type="ECO:0000256" key="1">
    <source>
        <dbReference type="ARBA" id="ARBA00004123"/>
    </source>
</evidence>
<keyword evidence="6" id="KW-0539">Nucleus</keyword>
<dbReference type="Pfam" id="PF00454">
    <property type="entry name" value="PI3_PI4_kinase"/>
    <property type="match status" value="1"/>
</dbReference>
<comment type="subcellular location">
    <subcellularLocation>
        <location evidence="1">Nucleus</location>
    </subcellularLocation>
</comment>
<evidence type="ECO:0000256" key="5">
    <source>
        <dbReference type="ARBA" id="ARBA00022777"/>
    </source>
</evidence>
<feature type="domain" description="PI3K/PI4K catalytic" evidence="8">
    <location>
        <begin position="1"/>
        <end position="113"/>
    </location>
</feature>
<organism evidence="9 10">
    <name type="scientific">Xenoophorus captivus</name>
    <dbReference type="NCBI Taxonomy" id="1517983"/>
    <lineage>
        <taxon>Eukaryota</taxon>
        <taxon>Metazoa</taxon>
        <taxon>Chordata</taxon>
        <taxon>Craniata</taxon>
        <taxon>Vertebrata</taxon>
        <taxon>Euteleostomi</taxon>
        <taxon>Actinopterygii</taxon>
        <taxon>Neopterygii</taxon>
        <taxon>Teleostei</taxon>
        <taxon>Neoteleostei</taxon>
        <taxon>Acanthomorphata</taxon>
        <taxon>Ovalentaria</taxon>
        <taxon>Atherinomorphae</taxon>
        <taxon>Cyprinodontiformes</taxon>
        <taxon>Goodeidae</taxon>
        <taxon>Xenoophorus</taxon>
    </lineage>
</organism>
<sequence length="113" mass="12951">RRELHIRTYAVIPLNEECGIIEWVNNTAGLRHILTKLYKERGIFMQGAVRKQYSSRSAYCRSTAVMSMVGYILGLGDRHGENILFDSFTGECVHVDFNCLFNKVCLADYTKIL</sequence>
<dbReference type="PROSITE" id="PS00916">
    <property type="entry name" value="PI3_4_KINASE_2"/>
    <property type="match status" value="1"/>
</dbReference>
<dbReference type="Gene3D" id="1.10.1070.11">
    <property type="entry name" value="Phosphatidylinositol 3-/4-kinase, catalytic domain"/>
    <property type="match status" value="1"/>
</dbReference>